<dbReference type="Proteomes" id="UP000629963">
    <property type="component" value="Unassembled WGS sequence"/>
</dbReference>
<keyword evidence="1" id="KW-1133">Transmembrane helix</keyword>
<feature type="transmembrane region" description="Helical" evidence="1">
    <location>
        <begin position="61"/>
        <end position="80"/>
    </location>
</feature>
<dbReference type="EMBL" id="JACRUJ010000001">
    <property type="protein sequence ID" value="MBC5840445.1"/>
    <property type="molecule type" value="Genomic_DNA"/>
</dbReference>
<feature type="transmembrane region" description="Helical" evidence="1">
    <location>
        <begin position="273"/>
        <end position="297"/>
    </location>
</feature>
<evidence type="ECO:0000256" key="1">
    <source>
        <dbReference type="SAM" id="Phobius"/>
    </source>
</evidence>
<feature type="transmembrane region" description="Helical" evidence="1">
    <location>
        <begin position="9"/>
        <end position="27"/>
    </location>
</feature>
<evidence type="ECO:0000313" key="2">
    <source>
        <dbReference type="EMBL" id="MBC5840445.1"/>
    </source>
</evidence>
<dbReference type="PANTHER" id="PTHR34980">
    <property type="entry name" value="INNER MEMBRANE PROTEIN-RELATED-RELATED"/>
    <property type="match status" value="1"/>
</dbReference>
<name>A0ABR7J4J1_9FLAO</name>
<dbReference type="Pfam" id="PF05656">
    <property type="entry name" value="DUF805"/>
    <property type="match status" value="1"/>
</dbReference>
<dbReference type="RefSeq" id="WP_187009020.1">
    <property type="nucleotide sequence ID" value="NZ_JACRUI010000001.1"/>
</dbReference>
<protein>
    <submittedName>
        <fullName evidence="2">DUF805 domain-containing protein</fullName>
    </submittedName>
</protein>
<sequence>MKNLEEKKISVILILISSIGMIIGYSIKQPFKNGKYYREKISTPLHRYHIDFFGYNVSYKYLLISLLILLGIAIYCFLFTKDDKIKRSPMVFIDRFKQFINSSILKKKSAEINKNYIGEPTLNHSNKSNILSILQKIKTYIKNFYLIDHNNNMVEIEKCEAQKKIEVKKSLVKRLFSYDGRIGRTDFFLKIGLLSLFFYSIFKTTITSDAEYYNDYEIVLLLVLLNILWLILEIKPIIKRLHDLNLPGWVSLLPIIPKQLLLFAFILKGYISIDYAAGIIIIFMWTVPFSMLLLTLIPGSKSQNKYGNSEEK</sequence>
<keyword evidence="1" id="KW-0472">Membrane</keyword>
<feature type="transmembrane region" description="Helical" evidence="1">
    <location>
        <begin position="246"/>
        <end position="267"/>
    </location>
</feature>
<proteinExistence type="predicted"/>
<gene>
    <name evidence="2" type="ORF">H8R23_03425</name>
</gene>
<keyword evidence="1" id="KW-0812">Transmembrane</keyword>
<feature type="transmembrane region" description="Helical" evidence="1">
    <location>
        <begin position="218"/>
        <end position="234"/>
    </location>
</feature>
<reference evidence="2 3" key="1">
    <citation type="submission" date="2020-08" db="EMBL/GenBank/DDBJ databases">
        <title>Description of novel Flavobacterium F-380 isolate.</title>
        <authorList>
            <person name="Saticioglu I.B."/>
            <person name="Duman M."/>
            <person name="Altun S."/>
        </authorList>
    </citation>
    <scope>NUCLEOTIDE SEQUENCE [LARGE SCALE GENOMIC DNA]</scope>
    <source>
        <strain evidence="2 3">F-380</strain>
    </source>
</reference>
<feature type="transmembrane region" description="Helical" evidence="1">
    <location>
        <begin position="187"/>
        <end position="206"/>
    </location>
</feature>
<keyword evidence="3" id="KW-1185">Reference proteome</keyword>
<comment type="caution">
    <text evidence="2">The sequence shown here is derived from an EMBL/GenBank/DDBJ whole genome shotgun (WGS) entry which is preliminary data.</text>
</comment>
<organism evidence="2 3">
    <name type="scientific">Flavobacterium kayseriense</name>
    <dbReference type="NCBI Taxonomy" id="2764714"/>
    <lineage>
        <taxon>Bacteria</taxon>
        <taxon>Pseudomonadati</taxon>
        <taxon>Bacteroidota</taxon>
        <taxon>Flavobacteriia</taxon>
        <taxon>Flavobacteriales</taxon>
        <taxon>Flavobacteriaceae</taxon>
        <taxon>Flavobacterium</taxon>
    </lineage>
</organism>
<dbReference type="PANTHER" id="PTHR34980:SF3">
    <property type="entry name" value="BLR8105 PROTEIN"/>
    <property type="match status" value="1"/>
</dbReference>
<accession>A0ABR7J4J1</accession>
<dbReference type="InterPro" id="IPR008523">
    <property type="entry name" value="DUF805"/>
</dbReference>
<evidence type="ECO:0000313" key="3">
    <source>
        <dbReference type="Proteomes" id="UP000629963"/>
    </source>
</evidence>